<keyword evidence="3" id="KW-1185">Reference proteome</keyword>
<feature type="transmembrane region" description="Helical" evidence="1">
    <location>
        <begin position="35"/>
        <end position="52"/>
    </location>
</feature>
<dbReference type="Proteomes" id="UP000257109">
    <property type="component" value="Unassembled WGS sequence"/>
</dbReference>
<protein>
    <submittedName>
        <fullName evidence="2">Uncharacterized protein</fullName>
    </submittedName>
</protein>
<accession>A0A371HR39</accession>
<proteinExistence type="predicted"/>
<keyword evidence="1" id="KW-0812">Transmembrane</keyword>
<evidence type="ECO:0000313" key="2">
    <source>
        <dbReference type="EMBL" id="RDY05260.1"/>
    </source>
</evidence>
<evidence type="ECO:0000313" key="3">
    <source>
        <dbReference type="Proteomes" id="UP000257109"/>
    </source>
</evidence>
<organism evidence="2 3">
    <name type="scientific">Mucuna pruriens</name>
    <name type="common">Velvet bean</name>
    <name type="synonym">Dolichos pruriens</name>
    <dbReference type="NCBI Taxonomy" id="157652"/>
    <lineage>
        <taxon>Eukaryota</taxon>
        <taxon>Viridiplantae</taxon>
        <taxon>Streptophyta</taxon>
        <taxon>Embryophyta</taxon>
        <taxon>Tracheophyta</taxon>
        <taxon>Spermatophyta</taxon>
        <taxon>Magnoliopsida</taxon>
        <taxon>eudicotyledons</taxon>
        <taxon>Gunneridae</taxon>
        <taxon>Pentapetalae</taxon>
        <taxon>rosids</taxon>
        <taxon>fabids</taxon>
        <taxon>Fabales</taxon>
        <taxon>Fabaceae</taxon>
        <taxon>Papilionoideae</taxon>
        <taxon>50 kb inversion clade</taxon>
        <taxon>NPAAA clade</taxon>
        <taxon>indigoferoid/millettioid clade</taxon>
        <taxon>Phaseoleae</taxon>
        <taxon>Mucuna</taxon>
    </lineage>
</organism>
<name>A0A371HR39_MUCPR</name>
<sequence length="249" mass="28445">MKSSRLKMIWLEEHFGDVDKHAHNMLQMLRLTRAYILRMMGGMFFPYHFGVFTNNDVADIVGAQLHGTHFFVLDLINILNHLLVNPLQHESNNDQLHNLPQYCLVGSEVWISVYLLIIGSSITILFVTIFLRTIHTRVLNLSTWCGTNNTPDNGLAIWVLKRLMLDTFSLEGMMKQLSHCLQDFGEIDRITSAALALDTTSIQIPNVPPTSRIDNIRARRREGKGLQRHCTIVEHQPLELPLPPTEPSE</sequence>
<gene>
    <name evidence="2" type="ORF">CR513_10920</name>
</gene>
<evidence type="ECO:0000256" key="1">
    <source>
        <dbReference type="SAM" id="Phobius"/>
    </source>
</evidence>
<dbReference type="AlphaFoldDB" id="A0A371HR39"/>
<feature type="non-terminal residue" evidence="2">
    <location>
        <position position="1"/>
    </location>
</feature>
<reference evidence="2" key="1">
    <citation type="submission" date="2018-05" db="EMBL/GenBank/DDBJ databases">
        <title>Draft genome of Mucuna pruriens seed.</title>
        <authorList>
            <person name="Nnadi N.E."/>
            <person name="Vos R."/>
            <person name="Hasami M.H."/>
            <person name="Devisetty U.K."/>
            <person name="Aguiy J.C."/>
        </authorList>
    </citation>
    <scope>NUCLEOTIDE SEQUENCE [LARGE SCALE GENOMIC DNA]</scope>
    <source>
        <strain evidence="2">JCA_2017</strain>
    </source>
</reference>
<comment type="caution">
    <text evidence="2">The sequence shown here is derived from an EMBL/GenBank/DDBJ whole genome shotgun (WGS) entry which is preliminary data.</text>
</comment>
<dbReference type="EMBL" id="QJKJ01001917">
    <property type="protein sequence ID" value="RDY05260.1"/>
    <property type="molecule type" value="Genomic_DNA"/>
</dbReference>
<keyword evidence="1" id="KW-0472">Membrane</keyword>
<keyword evidence="1" id="KW-1133">Transmembrane helix</keyword>
<feature type="transmembrane region" description="Helical" evidence="1">
    <location>
        <begin position="109"/>
        <end position="131"/>
    </location>
</feature>